<proteinExistence type="predicted"/>
<dbReference type="Pfam" id="PF19669">
    <property type="entry name" value="DUF6172"/>
    <property type="match status" value="1"/>
</dbReference>
<dbReference type="Proteomes" id="UP001207930">
    <property type="component" value="Unassembled WGS sequence"/>
</dbReference>
<accession>A0ABT3FTP8</accession>
<dbReference type="RefSeq" id="WP_264502910.1">
    <property type="nucleotide sequence ID" value="NZ_JAPDDS010000013.1"/>
</dbReference>
<reference evidence="1 2" key="1">
    <citation type="submission" date="2022-10" db="EMBL/GenBank/DDBJ databases">
        <title>Luteolibacter flavescens strain MCCC 1K03193, whole genome shotgun sequencing project.</title>
        <authorList>
            <person name="Zhao G."/>
            <person name="Shen L."/>
        </authorList>
    </citation>
    <scope>NUCLEOTIDE SEQUENCE [LARGE SCALE GENOMIC DNA]</scope>
    <source>
        <strain evidence="1 2">MCCC 1K03193</strain>
    </source>
</reference>
<protein>
    <submittedName>
        <fullName evidence="1">DUF6172 family protein</fullName>
    </submittedName>
</protein>
<dbReference type="EMBL" id="JAPDDS010000013">
    <property type="protein sequence ID" value="MCW1886955.1"/>
    <property type="molecule type" value="Genomic_DNA"/>
</dbReference>
<evidence type="ECO:0000313" key="1">
    <source>
        <dbReference type="EMBL" id="MCW1886955.1"/>
    </source>
</evidence>
<gene>
    <name evidence="1" type="ORF">OKA04_19605</name>
</gene>
<keyword evidence="2" id="KW-1185">Reference proteome</keyword>
<evidence type="ECO:0000313" key="2">
    <source>
        <dbReference type="Proteomes" id="UP001207930"/>
    </source>
</evidence>
<name>A0ABT3FTP8_9BACT</name>
<sequence>MKKTFSLDVPDRKPALVLDAVKHELRKYLKRERRKPLPEGVDFWDFDCRVGATAAEAAATHPGDLEKAVAEIATAGGKEAYVEILAKSGHRAKKAE</sequence>
<organism evidence="1 2">
    <name type="scientific">Luteolibacter flavescens</name>
    <dbReference type="NCBI Taxonomy" id="1859460"/>
    <lineage>
        <taxon>Bacteria</taxon>
        <taxon>Pseudomonadati</taxon>
        <taxon>Verrucomicrobiota</taxon>
        <taxon>Verrucomicrobiia</taxon>
        <taxon>Verrucomicrobiales</taxon>
        <taxon>Verrucomicrobiaceae</taxon>
        <taxon>Luteolibacter</taxon>
    </lineage>
</organism>
<comment type="caution">
    <text evidence="1">The sequence shown here is derived from an EMBL/GenBank/DDBJ whole genome shotgun (WGS) entry which is preliminary data.</text>
</comment>
<dbReference type="InterPro" id="IPR046170">
    <property type="entry name" value="DUF6172"/>
</dbReference>